<evidence type="ECO:0000313" key="2">
    <source>
        <dbReference type="Proteomes" id="UP000184510"/>
    </source>
</evidence>
<evidence type="ECO:0000313" key="1">
    <source>
        <dbReference type="EMBL" id="SHJ33158.1"/>
    </source>
</evidence>
<dbReference type="InterPro" id="IPR010298">
    <property type="entry name" value="YacP-like"/>
</dbReference>
<reference evidence="1 2" key="1">
    <citation type="submission" date="2016-11" db="EMBL/GenBank/DDBJ databases">
        <authorList>
            <person name="Jaros S."/>
            <person name="Januszkiewicz K."/>
            <person name="Wedrychowicz H."/>
        </authorList>
    </citation>
    <scope>NUCLEOTIDE SEQUENCE [LARGE SCALE GENOMIC DNA]</scope>
    <source>
        <strain evidence="1 2">DSM 18772</strain>
    </source>
</reference>
<name>A0A1M6IFF0_9BACT</name>
<organism evidence="1 2">
    <name type="scientific">Rubritalea squalenifaciens DSM 18772</name>
    <dbReference type="NCBI Taxonomy" id="1123071"/>
    <lineage>
        <taxon>Bacteria</taxon>
        <taxon>Pseudomonadati</taxon>
        <taxon>Verrucomicrobiota</taxon>
        <taxon>Verrucomicrobiia</taxon>
        <taxon>Verrucomicrobiales</taxon>
        <taxon>Rubritaleaceae</taxon>
        <taxon>Rubritalea</taxon>
    </lineage>
</organism>
<dbReference type="PANTHER" id="PTHR34547:SF1">
    <property type="entry name" value="YACP-LIKE NYN DOMAIN PROTEIN"/>
    <property type="match status" value="1"/>
</dbReference>
<proteinExistence type="predicted"/>
<evidence type="ECO:0008006" key="3">
    <source>
        <dbReference type="Google" id="ProtNLM"/>
    </source>
</evidence>
<dbReference type="EMBL" id="FQYR01000003">
    <property type="protein sequence ID" value="SHJ33158.1"/>
    <property type="molecule type" value="Genomic_DNA"/>
</dbReference>
<protein>
    <recommendedName>
        <fullName evidence="3">YacP-like NYN domain-containing protein</fullName>
    </recommendedName>
</protein>
<sequence>MQSILIVDGHSAIFATEYLLQLHRDNPGMARTELHRELTRFQDTSSYAVVLVFDGKGHDRDQPLRGEEDIMVIYSKTGETADTVIERLAARFADKYQLVVASNDRMVLDCVSAFGATPSSIRSMWAMIDHY</sequence>
<gene>
    <name evidence="1" type="ORF">SAMN02745181_1789</name>
</gene>
<accession>A0A1M6IFF0</accession>
<dbReference type="InParanoid" id="A0A1M6IFF0"/>
<dbReference type="AlphaFoldDB" id="A0A1M6IFF0"/>
<dbReference type="Proteomes" id="UP000184510">
    <property type="component" value="Unassembled WGS sequence"/>
</dbReference>
<keyword evidence="2" id="KW-1185">Reference proteome</keyword>
<dbReference type="PANTHER" id="PTHR34547">
    <property type="entry name" value="YACP-LIKE NYN DOMAIN PROTEIN"/>
    <property type="match status" value="1"/>
</dbReference>
<dbReference type="Pfam" id="PF05991">
    <property type="entry name" value="NYN_YacP"/>
    <property type="match status" value="1"/>
</dbReference>
<dbReference type="STRING" id="1123071.SAMN02745181_1789"/>